<organism evidence="1 2">
    <name type="scientific">Chaetomium globosum (strain ATCC 6205 / CBS 148.51 / DSM 1962 / NBRC 6347 / NRRL 1970)</name>
    <name type="common">Soil fungus</name>
    <dbReference type="NCBI Taxonomy" id="306901"/>
    <lineage>
        <taxon>Eukaryota</taxon>
        <taxon>Fungi</taxon>
        <taxon>Dikarya</taxon>
        <taxon>Ascomycota</taxon>
        <taxon>Pezizomycotina</taxon>
        <taxon>Sordariomycetes</taxon>
        <taxon>Sordariomycetidae</taxon>
        <taxon>Sordariales</taxon>
        <taxon>Chaetomiaceae</taxon>
        <taxon>Chaetomium</taxon>
    </lineage>
</organism>
<dbReference type="InterPro" id="IPR051693">
    <property type="entry name" value="UPF0046_metallophosphoest"/>
</dbReference>
<dbReference type="AlphaFoldDB" id="Q2H8A5"/>
<dbReference type="OrthoDB" id="630188at2759"/>
<dbReference type="SUPFAM" id="SSF56300">
    <property type="entry name" value="Metallo-dependent phosphatases"/>
    <property type="match status" value="1"/>
</dbReference>
<dbReference type="HOGENOM" id="CLU_041441_4_1_1"/>
<evidence type="ECO:0000313" key="1">
    <source>
        <dbReference type="EMBL" id="EAQ91614.1"/>
    </source>
</evidence>
<proteinExistence type="predicted"/>
<dbReference type="RefSeq" id="XP_001230065.1">
    <property type="nucleotide sequence ID" value="XM_001230064.1"/>
</dbReference>
<dbReference type="InParanoid" id="Q2H8A5"/>
<dbReference type="OMA" id="GGISEYK"/>
<dbReference type="Proteomes" id="UP000001056">
    <property type="component" value="Unassembled WGS sequence"/>
</dbReference>
<protein>
    <recommendedName>
        <fullName evidence="3">Calcineurin-like phosphoesterase domain-containing protein</fullName>
    </recommendedName>
</protein>
<dbReference type="VEuPathDB" id="FungiDB:CHGG_03549"/>
<reference evidence="2" key="1">
    <citation type="journal article" date="2015" name="Genome Announc.">
        <title>Draft genome sequence of the cellulolytic fungus Chaetomium globosum.</title>
        <authorList>
            <person name="Cuomo C.A."/>
            <person name="Untereiner W.A."/>
            <person name="Ma L.-J."/>
            <person name="Grabherr M."/>
            <person name="Birren B.W."/>
        </authorList>
    </citation>
    <scope>NUCLEOTIDE SEQUENCE [LARGE SCALE GENOMIC DNA]</scope>
    <source>
        <strain evidence="2">ATCC 6205 / CBS 148.51 / DSM 1962 / NBRC 6347 / NRRL 1970</strain>
    </source>
</reference>
<dbReference type="Gene3D" id="3.60.21.10">
    <property type="match status" value="1"/>
</dbReference>
<dbReference type="EMBL" id="CH408030">
    <property type="protein sequence ID" value="EAQ91614.1"/>
    <property type="molecule type" value="Genomic_DNA"/>
</dbReference>
<sequence>MLMTMDITISGLAVLKYHHHNAMASPSNPGIRTRLLIIADTHGMHYLPDTKPLQPIDVVIHCGDLTNDSQLSEYKTALHLLSRIDAPPQAPHPRQPRLHPRHPPTYQHLLDHHQHQHQQEQSLHGRPGATHRLFTTAQHTHNIHCLSQGTHHFPLANGAHLSLYASPYTPAFGGAPGFQIFPPGGRA</sequence>
<dbReference type="GeneID" id="4388399"/>
<dbReference type="PANTHER" id="PTHR12905:SF0">
    <property type="entry name" value="CALCINEURIN-LIKE PHOSPHOESTERASE DOMAIN-CONTAINING PROTEIN"/>
    <property type="match status" value="1"/>
</dbReference>
<evidence type="ECO:0000313" key="2">
    <source>
        <dbReference type="Proteomes" id="UP000001056"/>
    </source>
</evidence>
<dbReference type="InterPro" id="IPR029052">
    <property type="entry name" value="Metallo-depent_PP-like"/>
</dbReference>
<dbReference type="PANTHER" id="PTHR12905">
    <property type="entry name" value="METALLOPHOSPHOESTERASE"/>
    <property type="match status" value="1"/>
</dbReference>
<gene>
    <name evidence="1" type="ORF">CHGG_03549</name>
</gene>
<keyword evidence="2" id="KW-1185">Reference proteome</keyword>
<name>Q2H8A5_CHAGB</name>
<accession>Q2H8A5</accession>
<evidence type="ECO:0008006" key="3">
    <source>
        <dbReference type="Google" id="ProtNLM"/>
    </source>
</evidence>